<name>A0A0K2YA39_HELHE</name>
<reference evidence="2" key="1">
    <citation type="submission" date="2014-12" db="EMBL/GenBank/DDBJ databases">
        <authorList>
            <person name="Smet A."/>
        </authorList>
    </citation>
    <scope>NUCLEOTIDE SEQUENCE [LARGE SCALE GENOMIC DNA]</scope>
</reference>
<keyword evidence="2" id="KW-1185">Reference proteome</keyword>
<sequence length="42" mass="4725">MLESVKKQMIAVNQGLGDLKLFTQEDYKALRALKEEGLSITD</sequence>
<evidence type="ECO:0000313" key="2">
    <source>
        <dbReference type="Proteomes" id="UP000046090"/>
    </source>
</evidence>
<organism evidence="1 2">
    <name type="scientific">Helicobacter heilmannii</name>
    <dbReference type="NCBI Taxonomy" id="35817"/>
    <lineage>
        <taxon>Bacteria</taxon>
        <taxon>Pseudomonadati</taxon>
        <taxon>Campylobacterota</taxon>
        <taxon>Epsilonproteobacteria</taxon>
        <taxon>Campylobacterales</taxon>
        <taxon>Helicobacteraceae</taxon>
        <taxon>Helicobacter</taxon>
    </lineage>
</organism>
<dbReference type="AlphaFoldDB" id="A0A0K2YA39"/>
<proteinExistence type="predicted"/>
<accession>A0A0K2YA39</accession>
<gene>
    <name evidence="1" type="ORF">HHE01_00550</name>
</gene>
<dbReference type="Proteomes" id="UP000046090">
    <property type="component" value="Unassembled WGS sequence"/>
</dbReference>
<dbReference type="EMBL" id="CDMK01000003">
    <property type="protein sequence ID" value="CRI35057.1"/>
    <property type="molecule type" value="Genomic_DNA"/>
</dbReference>
<evidence type="ECO:0000313" key="1">
    <source>
        <dbReference type="EMBL" id="CRI35057.1"/>
    </source>
</evidence>
<protein>
    <submittedName>
        <fullName evidence="1">Uncharacterized protein</fullName>
    </submittedName>
</protein>